<proteinExistence type="predicted"/>
<dbReference type="SUPFAM" id="SSF51182">
    <property type="entry name" value="RmlC-like cupins"/>
    <property type="match status" value="1"/>
</dbReference>
<dbReference type="KEGG" id="bpip:BPP43_04610"/>
<dbReference type="Gene3D" id="2.60.120.10">
    <property type="entry name" value="Jelly Rolls"/>
    <property type="match status" value="1"/>
</dbReference>
<dbReference type="RefSeq" id="WP_013245026.1">
    <property type="nucleotide sequence ID" value="NC_019908.1"/>
</dbReference>
<name>A0A3B6VM27_BRAPL</name>
<feature type="domain" description="Cupin type-2" evidence="1">
    <location>
        <begin position="41"/>
        <end position="102"/>
    </location>
</feature>
<protein>
    <submittedName>
        <fullName evidence="2">Putative cytosolic protein</fullName>
    </submittedName>
</protein>
<reference evidence="2 3" key="1">
    <citation type="journal article" date="2013" name="Genome Announc.">
        <title>Complete Genome Sequence of the Porcine Strain Brachyspira pilosicoli P43/6/78(T.).</title>
        <authorList>
            <person name="Lin C."/>
            <person name="den Bakker H.C."/>
            <person name="Suzuki H."/>
            <person name="Lefebure T."/>
            <person name="Ponnala L."/>
            <person name="Sun Q."/>
            <person name="Stanhope M.J."/>
            <person name="Wiedmann M."/>
            <person name="Duhamel G.E."/>
        </authorList>
    </citation>
    <scope>NUCLEOTIDE SEQUENCE [LARGE SCALE GENOMIC DNA]</scope>
    <source>
        <strain evidence="2 3">P43/6/78</strain>
    </source>
</reference>
<evidence type="ECO:0000313" key="3">
    <source>
        <dbReference type="Proteomes" id="UP000010793"/>
    </source>
</evidence>
<dbReference type="InterPro" id="IPR013096">
    <property type="entry name" value="Cupin_2"/>
</dbReference>
<sequence length="107" mass="11811">MPNFINNIDYKKVLSLKDTVEINSALTLVDRDNLAIKILSVDKDRSIPTHSSTGDVLVITIDGKFEMTIENDAYVLSEGESILIPANAKHSLKAIESFKVVVIQVKP</sequence>
<dbReference type="AlphaFoldDB" id="A0A3B6VM27"/>
<dbReference type="InterPro" id="IPR011051">
    <property type="entry name" value="RmlC_Cupin_sf"/>
</dbReference>
<gene>
    <name evidence="2" type="ORF">BPP43_04610</name>
</gene>
<dbReference type="PANTHER" id="PTHR37694:SF1">
    <property type="entry name" value="SLR8022 PROTEIN"/>
    <property type="match status" value="1"/>
</dbReference>
<dbReference type="InterPro" id="IPR014710">
    <property type="entry name" value="RmlC-like_jellyroll"/>
</dbReference>
<dbReference type="EMBL" id="CP002873">
    <property type="protein sequence ID" value="AGA66194.1"/>
    <property type="molecule type" value="Genomic_DNA"/>
</dbReference>
<dbReference type="CDD" id="cd02230">
    <property type="entry name" value="cupin_HP0902-like"/>
    <property type="match status" value="1"/>
</dbReference>
<dbReference type="PANTHER" id="PTHR37694">
    <property type="entry name" value="SLR8022 PROTEIN"/>
    <property type="match status" value="1"/>
</dbReference>
<organism evidence="2 3">
    <name type="scientific">Brachyspira pilosicoli P43/6/78</name>
    <dbReference type="NCBI Taxonomy" id="1042417"/>
    <lineage>
        <taxon>Bacteria</taxon>
        <taxon>Pseudomonadati</taxon>
        <taxon>Spirochaetota</taxon>
        <taxon>Spirochaetia</taxon>
        <taxon>Brachyspirales</taxon>
        <taxon>Brachyspiraceae</taxon>
        <taxon>Brachyspira</taxon>
    </lineage>
</organism>
<dbReference type="Pfam" id="PF07883">
    <property type="entry name" value="Cupin_2"/>
    <property type="match status" value="1"/>
</dbReference>
<dbReference type="Proteomes" id="UP000010793">
    <property type="component" value="Chromosome"/>
</dbReference>
<evidence type="ECO:0000259" key="1">
    <source>
        <dbReference type="Pfam" id="PF07883"/>
    </source>
</evidence>
<evidence type="ECO:0000313" key="2">
    <source>
        <dbReference type="EMBL" id="AGA66194.1"/>
    </source>
</evidence>
<keyword evidence="3" id="KW-1185">Reference proteome</keyword>
<dbReference type="GeneID" id="56440650"/>
<accession>A0A3B6VM27</accession>